<reference evidence="1 2" key="1">
    <citation type="journal article" date="2014" name="Nat. Commun.">
        <title>Multiple recent horizontal transfers of a large genomic region in cheese making fungi.</title>
        <authorList>
            <person name="Cheeseman K."/>
            <person name="Ropars J."/>
            <person name="Renault P."/>
            <person name="Dupont J."/>
            <person name="Gouzy J."/>
            <person name="Branca A."/>
            <person name="Abraham A.L."/>
            <person name="Ceppi M."/>
            <person name="Conseiller E."/>
            <person name="Debuchy R."/>
            <person name="Malagnac F."/>
            <person name="Goarin A."/>
            <person name="Silar P."/>
            <person name="Lacoste S."/>
            <person name="Sallet E."/>
            <person name="Bensimon A."/>
            <person name="Giraud T."/>
            <person name="Brygoo Y."/>
        </authorList>
    </citation>
    <scope>NUCLEOTIDE SEQUENCE [LARGE SCALE GENOMIC DNA]</scope>
    <source>
        <strain evidence="2">FM 013</strain>
    </source>
</reference>
<sequence>MREEGYPKFHAPSNVDTQRFVGRGIPAHDTAHPPHVNECLHEDSLQKASSSILSEYHLGELMGCSSFNARIHHSSATLSYQLAV</sequence>
<gene>
    <name evidence="1" type="ORF">PCAMFM013_S003g000280</name>
</gene>
<dbReference type="Proteomes" id="UP000053732">
    <property type="component" value="Unassembled WGS sequence"/>
</dbReference>
<name>A0A0G4NZQ0_PENC3</name>
<protein>
    <submittedName>
        <fullName evidence="1">Str. FM013</fullName>
    </submittedName>
</protein>
<dbReference type="EMBL" id="HG793136">
    <property type="protein sequence ID" value="CRL19489.1"/>
    <property type="molecule type" value="Genomic_DNA"/>
</dbReference>
<evidence type="ECO:0000313" key="2">
    <source>
        <dbReference type="Proteomes" id="UP000053732"/>
    </source>
</evidence>
<dbReference type="AlphaFoldDB" id="A0A0G4NZQ0"/>
<keyword evidence="2" id="KW-1185">Reference proteome</keyword>
<evidence type="ECO:0000313" key="1">
    <source>
        <dbReference type="EMBL" id="CRL19489.1"/>
    </source>
</evidence>
<proteinExistence type="predicted"/>
<accession>A0A0G4NZQ0</accession>
<organism evidence="1 2">
    <name type="scientific">Penicillium camemberti (strain FM 013)</name>
    <dbReference type="NCBI Taxonomy" id="1429867"/>
    <lineage>
        <taxon>Eukaryota</taxon>
        <taxon>Fungi</taxon>
        <taxon>Dikarya</taxon>
        <taxon>Ascomycota</taxon>
        <taxon>Pezizomycotina</taxon>
        <taxon>Eurotiomycetes</taxon>
        <taxon>Eurotiomycetidae</taxon>
        <taxon>Eurotiales</taxon>
        <taxon>Aspergillaceae</taxon>
        <taxon>Penicillium</taxon>
    </lineage>
</organism>